<evidence type="ECO:0000313" key="3">
    <source>
        <dbReference type="EMBL" id="CAG7610517.1"/>
    </source>
</evidence>
<dbReference type="PANTHER" id="PTHR43649">
    <property type="entry name" value="ARABINOSE-BINDING PROTEIN-RELATED"/>
    <property type="match status" value="1"/>
</dbReference>
<dbReference type="PROSITE" id="PS51257">
    <property type="entry name" value="PROKAR_LIPOPROTEIN"/>
    <property type="match status" value="1"/>
</dbReference>
<dbReference type="RefSeq" id="WP_218091070.1">
    <property type="nucleotide sequence ID" value="NZ_CAJVAS010000004.1"/>
</dbReference>
<dbReference type="PANTHER" id="PTHR43649:SF12">
    <property type="entry name" value="DIACETYLCHITOBIOSE BINDING PROTEIN DASA"/>
    <property type="match status" value="1"/>
</dbReference>
<evidence type="ECO:0008006" key="5">
    <source>
        <dbReference type="Google" id="ProtNLM"/>
    </source>
</evidence>
<accession>A0A916JWT5</accession>
<evidence type="ECO:0000313" key="4">
    <source>
        <dbReference type="Proteomes" id="UP000693672"/>
    </source>
</evidence>
<organism evidence="3 4">
    <name type="scientific">Paenibacillus solanacearum</name>
    <dbReference type="NCBI Taxonomy" id="2048548"/>
    <lineage>
        <taxon>Bacteria</taxon>
        <taxon>Bacillati</taxon>
        <taxon>Bacillota</taxon>
        <taxon>Bacilli</taxon>
        <taxon>Bacillales</taxon>
        <taxon>Paenibacillaceae</taxon>
        <taxon>Paenibacillus</taxon>
    </lineage>
</organism>
<keyword evidence="4" id="KW-1185">Reference proteome</keyword>
<proteinExistence type="predicted"/>
<dbReference type="InterPro" id="IPR006059">
    <property type="entry name" value="SBP"/>
</dbReference>
<dbReference type="InterPro" id="IPR050490">
    <property type="entry name" value="Bact_solute-bd_prot1"/>
</dbReference>
<name>A0A916JWT5_9BACL</name>
<protein>
    <recommendedName>
        <fullName evidence="5">Extracellular solute-binding protein</fullName>
    </recommendedName>
</protein>
<gene>
    <name evidence="3" type="ORF">PAESOLCIP111_01251</name>
</gene>
<sequence length="427" mass="47589">MIKRFVFMLIAVILVLSTACTNHAGQPNSTGNPAEANNPDKGKAPDPVTVKLMTYKSMFTEEDFAKYVQNPVKAKYPHITVELMPINGNITDMVASGSLPDLYYLWFASIKPLSELNAVADLEPLIQKNKFDTNVIEAETLKSMKVMSGLDKIHVLPIYYNGNALMYNKDIFERFGEKPPVDGMTWEKVRDLGIKISKADGNGEYFGFWPDRVFRLSMQVNTPFVNSAGKANVITDAWREHFELWKSIYEPQKLAYGWQDFSKGKIAMCACSISTIRDALKNPNLNFDLVTYPEHKTLPGVSTRPDGIFTGISSVSEKKDAAFLVMQTLLSDEVQTAFTRNGNMSAVNKPSIRDQFMADIPAMKGKNVKAITNRKFAVATYVPSNNDTNAETIAGDVFAQMMKEGQDTNTALRIANEKVQALLDTIK</sequence>
<dbReference type="Pfam" id="PF01547">
    <property type="entry name" value="SBP_bac_1"/>
    <property type="match status" value="1"/>
</dbReference>
<evidence type="ECO:0000256" key="2">
    <source>
        <dbReference type="SAM" id="SignalP"/>
    </source>
</evidence>
<feature type="signal peptide" evidence="2">
    <location>
        <begin position="1"/>
        <end position="24"/>
    </location>
</feature>
<dbReference type="EMBL" id="CAJVAS010000004">
    <property type="protein sequence ID" value="CAG7610517.1"/>
    <property type="molecule type" value="Genomic_DNA"/>
</dbReference>
<dbReference type="AlphaFoldDB" id="A0A916JWT5"/>
<comment type="caution">
    <text evidence="3">The sequence shown here is derived from an EMBL/GenBank/DDBJ whole genome shotgun (WGS) entry which is preliminary data.</text>
</comment>
<keyword evidence="2" id="KW-0732">Signal</keyword>
<dbReference type="Proteomes" id="UP000693672">
    <property type="component" value="Unassembled WGS sequence"/>
</dbReference>
<evidence type="ECO:0000256" key="1">
    <source>
        <dbReference type="SAM" id="MobiDB-lite"/>
    </source>
</evidence>
<reference evidence="3" key="1">
    <citation type="submission" date="2021-06" db="EMBL/GenBank/DDBJ databases">
        <authorList>
            <person name="Criscuolo A."/>
        </authorList>
    </citation>
    <scope>NUCLEOTIDE SEQUENCE</scope>
    <source>
        <strain evidence="3">CIP111600</strain>
    </source>
</reference>
<feature type="chain" id="PRO_5036789816" description="Extracellular solute-binding protein" evidence="2">
    <location>
        <begin position="25"/>
        <end position="427"/>
    </location>
</feature>
<feature type="region of interest" description="Disordered" evidence="1">
    <location>
        <begin position="24"/>
        <end position="45"/>
    </location>
</feature>